<reference evidence="2" key="1">
    <citation type="submission" date="2021-03" db="EMBL/GenBank/DDBJ databases">
        <title>Draft genome sequence of rust myrtle Austropuccinia psidii MF-1, a brazilian biotype.</title>
        <authorList>
            <person name="Quecine M.C."/>
            <person name="Pachon D.M.R."/>
            <person name="Bonatelli M.L."/>
            <person name="Correr F.H."/>
            <person name="Franceschini L.M."/>
            <person name="Leite T.F."/>
            <person name="Margarido G.R.A."/>
            <person name="Almeida C.A."/>
            <person name="Ferrarezi J.A."/>
            <person name="Labate C.A."/>
        </authorList>
    </citation>
    <scope>NUCLEOTIDE SEQUENCE</scope>
    <source>
        <strain evidence="2">MF-1</strain>
    </source>
</reference>
<gene>
    <name evidence="2" type="ORF">O181_077247</name>
</gene>
<evidence type="ECO:0000256" key="1">
    <source>
        <dbReference type="SAM" id="MobiDB-lite"/>
    </source>
</evidence>
<organism evidence="2 3">
    <name type="scientific">Austropuccinia psidii MF-1</name>
    <dbReference type="NCBI Taxonomy" id="1389203"/>
    <lineage>
        <taxon>Eukaryota</taxon>
        <taxon>Fungi</taxon>
        <taxon>Dikarya</taxon>
        <taxon>Basidiomycota</taxon>
        <taxon>Pucciniomycotina</taxon>
        <taxon>Pucciniomycetes</taxon>
        <taxon>Pucciniales</taxon>
        <taxon>Sphaerophragmiaceae</taxon>
        <taxon>Austropuccinia</taxon>
    </lineage>
</organism>
<evidence type="ECO:0000313" key="2">
    <source>
        <dbReference type="EMBL" id="MBW0537532.1"/>
    </source>
</evidence>
<dbReference type="EMBL" id="AVOT02042148">
    <property type="protein sequence ID" value="MBW0537532.1"/>
    <property type="molecule type" value="Genomic_DNA"/>
</dbReference>
<proteinExistence type="predicted"/>
<accession>A0A9Q3FFN6</accession>
<dbReference type="Proteomes" id="UP000765509">
    <property type="component" value="Unassembled WGS sequence"/>
</dbReference>
<name>A0A9Q3FFN6_9BASI</name>
<feature type="region of interest" description="Disordered" evidence="1">
    <location>
        <begin position="54"/>
        <end position="80"/>
    </location>
</feature>
<evidence type="ECO:0000313" key="3">
    <source>
        <dbReference type="Proteomes" id="UP000765509"/>
    </source>
</evidence>
<sequence>MVAQRVPDSCRSAEKLHELLPDNEKGSGPSQYFQVTQWMSSNYGKENMMLSKAEWRKNNPPPPKQLPKTAPEARSINSNV</sequence>
<comment type="caution">
    <text evidence="2">The sequence shown here is derived from an EMBL/GenBank/DDBJ whole genome shotgun (WGS) entry which is preliminary data.</text>
</comment>
<keyword evidence="3" id="KW-1185">Reference proteome</keyword>
<protein>
    <submittedName>
        <fullName evidence="2">Uncharacterized protein</fullName>
    </submittedName>
</protein>
<dbReference type="AlphaFoldDB" id="A0A9Q3FFN6"/>